<dbReference type="Pfam" id="PF09335">
    <property type="entry name" value="VTT_dom"/>
    <property type="match status" value="1"/>
</dbReference>
<dbReference type="InterPro" id="IPR032816">
    <property type="entry name" value="VTT_dom"/>
</dbReference>
<evidence type="ECO:0000313" key="4">
    <source>
        <dbReference type="Proteomes" id="UP000011135"/>
    </source>
</evidence>
<dbReference type="AlphaFoldDB" id="L8JHZ8"/>
<dbReference type="InterPro" id="IPR051311">
    <property type="entry name" value="DedA_domain"/>
</dbReference>
<gene>
    <name evidence="3" type="ORF">C900_00366</name>
</gene>
<accession>L8JHZ8</accession>
<keyword evidence="1" id="KW-0812">Transmembrane</keyword>
<feature type="transmembrane region" description="Helical" evidence="1">
    <location>
        <begin position="105"/>
        <end position="131"/>
    </location>
</feature>
<dbReference type="Proteomes" id="UP000011135">
    <property type="component" value="Unassembled WGS sequence"/>
</dbReference>
<protein>
    <recommendedName>
        <fullName evidence="2">VTT domain-containing protein</fullName>
    </recommendedName>
</protein>
<proteinExistence type="predicted"/>
<keyword evidence="1" id="KW-1133">Transmembrane helix</keyword>
<name>L8JHZ8_9BACT</name>
<dbReference type="PANTHER" id="PTHR42709">
    <property type="entry name" value="ALKALINE PHOSPHATASE LIKE PROTEIN"/>
    <property type="match status" value="1"/>
</dbReference>
<evidence type="ECO:0000259" key="2">
    <source>
        <dbReference type="Pfam" id="PF09335"/>
    </source>
</evidence>
<dbReference type="PANTHER" id="PTHR42709:SF11">
    <property type="entry name" value="DEDA FAMILY PROTEIN"/>
    <property type="match status" value="1"/>
</dbReference>
<dbReference type="STRING" id="1237149.C900_00366"/>
<comment type="caution">
    <text evidence="3">The sequence shown here is derived from an EMBL/GenBank/DDBJ whole genome shotgun (WGS) entry which is preliminary data.</text>
</comment>
<organism evidence="3 4">
    <name type="scientific">Fulvivirga imtechensis AK7</name>
    <dbReference type="NCBI Taxonomy" id="1237149"/>
    <lineage>
        <taxon>Bacteria</taxon>
        <taxon>Pseudomonadati</taxon>
        <taxon>Bacteroidota</taxon>
        <taxon>Cytophagia</taxon>
        <taxon>Cytophagales</taxon>
        <taxon>Fulvivirgaceae</taxon>
        <taxon>Fulvivirga</taxon>
    </lineage>
</organism>
<dbReference type="GO" id="GO:0005886">
    <property type="term" value="C:plasma membrane"/>
    <property type="evidence" value="ECO:0007669"/>
    <property type="project" value="TreeGrafter"/>
</dbReference>
<evidence type="ECO:0000313" key="3">
    <source>
        <dbReference type="EMBL" id="ELR68445.1"/>
    </source>
</evidence>
<sequence length="163" mass="18683">MIAYIFLQKYTAFDVFIDHIGKWPVIVYTVFILSEVIFGIIPPELFMIWSTKSGAFEWYGLNVSLLAVISYSAGVLGYFIGTHLQNVGIFRNIFKRYIKRYQNTLNRYGGFLIFVAAITPLPFSAICMLVGATGYNFYKFLLIATTRLLRFAAYSFVIYQANI</sequence>
<feature type="transmembrane region" description="Helical" evidence="1">
    <location>
        <begin position="61"/>
        <end position="84"/>
    </location>
</feature>
<dbReference type="EMBL" id="AMZN01000114">
    <property type="protein sequence ID" value="ELR68445.1"/>
    <property type="molecule type" value="Genomic_DNA"/>
</dbReference>
<dbReference type="eggNOG" id="COG1238">
    <property type="taxonomic scope" value="Bacteria"/>
</dbReference>
<reference evidence="3 4" key="1">
    <citation type="submission" date="2012-12" db="EMBL/GenBank/DDBJ databases">
        <title>Genome assembly of Fulvivirga imtechensis AK7.</title>
        <authorList>
            <person name="Nupur N."/>
            <person name="Khatri I."/>
            <person name="Kumar R."/>
            <person name="Subramanian S."/>
            <person name="Pinnaka A."/>
        </authorList>
    </citation>
    <scope>NUCLEOTIDE SEQUENCE [LARGE SCALE GENOMIC DNA]</scope>
    <source>
        <strain evidence="3 4">AK7</strain>
    </source>
</reference>
<feature type="transmembrane region" description="Helical" evidence="1">
    <location>
        <begin position="20"/>
        <end position="41"/>
    </location>
</feature>
<keyword evidence="1" id="KW-0472">Membrane</keyword>
<feature type="domain" description="VTT" evidence="2">
    <location>
        <begin position="65"/>
        <end position="159"/>
    </location>
</feature>
<evidence type="ECO:0000256" key="1">
    <source>
        <dbReference type="SAM" id="Phobius"/>
    </source>
</evidence>
<keyword evidence="4" id="KW-1185">Reference proteome</keyword>